<dbReference type="InterPro" id="IPR011250">
    <property type="entry name" value="OMP/PagP_B-barrel"/>
</dbReference>
<dbReference type="AlphaFoldDB" id="A0A7U3Q4A6"/>
<accession>A0A7U3Q4A6</accession>
<dbReference type="SUPFAM" id="SSF56925">
    <property type="entry name" value="OMPA-like"/>
    <property type="match status" value="1"/>
</dbReference>
<protein>
    <recommendedName>
        <fullName evidence="4">Outer membrane protein beta-barrel domain-containing protein</fullName>
    </recommendedName>
</protein>
<dbReference type="EMBL" id="CP064939">
    <property type="protein sequence ID" value="QPH38341.1"/>
    <property type="molecule type" value="Genomic_DNA"/>
</dbReference>
<feature type="signal peptide" evidence="1">
    <location>
        <begin position="1"/>
        <end position="19"/>
    </location>
</feature>
<name>A0A7U3Q4A6_9SPHI</name>
<evidence type="ECO:0008006" key="4">
    <source>
        <dbReference type="Google" id="ProtNLM"/>
    </source>
</evidence>
<proteinExistence type="predicted"/>
<reference evidence="2 3" key="1">
    <citation type="submission" date="2020-11" db="EMBL/GenBank/DDBJ databases">
        <title>Pedobacter endophytica, an endophytic bacteria isolated form Carex pumila.</title>
        <authorList>
            <person name="Peng Y."/>
            <person name="Jiang L."/>
            <person name="Lee J."/>
        </authorList>
    </citation>
    <scope>NUCLEOTIDE SEQUENCE [LARGE SCALE GENOMIC DNA]</scope>
    <source>
        <strain evidence="2 3">JBR3-12</strain>
    </source>
</reference>
<evidence type="ECO:0000313" key="2">
    <source>
        <dbReference type="EMBL" id="QPH38341.1"/>
    </source>
</evidence>
<sequence length="223" mass="25031">MNKFFIGISLILCTIIARAQTSGDYNYSIGVRAYTLVELPKILNQTSNQTYTSTYGNGILFKFNDNQISYRIGGNYYRNDVSFDNTCANCEIANGKVTDYSFKIGFEKNFNYSKIQPYFAFDLGFRSNRFSGTLSPKGTGFSSKTAEATKNGLVLAPVIGVKVNILPQLLLFAESNLDFYFSYERQDITEPSGSGRTVNTYRKLETLLNPVSAGLQFNLNRRN</sequence>
<dbReference type="RefSeq" id="WP_196097768.1">
    <property type="nucleotide sequence ID" value="NZ_CP064939.1"/>
</dbReference>
<dbReference type="Proteomes" id="UP000594759">
    <property type="component" value="Chromosome"/>
</dbReference>
<gene>
    <name evidence="2" type="ORF">IZT61_14730</name>
</gene>
<dbReference type="KEGG" id="pex:IZT61_14730"/>
<keyword evidence="3" id="KW-1185">Reference proteome</keyword>
<evidence type="ECO:0000256" key="1">
    <source>
        <dbReference type="SAM" id="SignalP"/>
    </source>
</evidence>
<evidence type="ECO:0000313" key="3">
    <source>
        <dbReference type="Proteomes" id="UP000594759"/>
    </source>
</evidence>
<keyword evidence="1" id="KW-0732">Signal</keyword>
<feature type="chain" id="PRO_5032957669" description="Outer membrane protein beta-barrel domain-containing protein" evidence="1">
    <location>
        <begin position="20"/>
        <end position="223"/>
    </location>
</feature>
<organism evidence="2 3">
    <name type="scientific">Pedobacter endophyticus</name>
    <dbReference type="NCBI Taxonomy" id="2789740"/>
    <lineage>
        <taxon>Bacteria</taxon>
        <taxon>Pseudomonadati</taxon>
        <taxon>Bacteroidota</taxon>
        <taxon>Sphingobacteriia</taxon>
        <taxon>Sphingobacteriales</taxon>
        <taxon>Sphingobacteriaceae</taxon>
        <taxon>Pedobacter</taxon>
    </lineage>
</organism>